<dbReference type="Pfam" id="PF13478">
    <property type="entry name" value="XdhC_C"/>
    <property type="match status" value="1"/>
</dbReference>
<evidence type="ECO:0000313" key="2">
    <source>
        <dbReference type="EMBL" id="SVB66275.1"/>
    </source>
</evidence>
<dbReference type="PANTHER" id="PTHR30388">
    <property type="entry name" value="ALDEHYDE OXIDOREDUCTASE MOLYBDENUM COFACTOR ASSEMBLY PROTEIN"/>
    <property type="match status" value="1"/>
</dbReference>
<dbReference type="Gene3D" id="3.40.50.720">
    <property type="entry name" value="NAD(P)-binding Rossmann-like Domain"/>
    <property type="match status" value="1"/>
</dbReference>
<gene>
    <name evidence="2" type="ORF">METZ01_LOCUS219129</name>
</gene>
<protein>
    <recommendedName>
        <fullName evidence="1">XdhC Rossmann domain-containing protein</fullName>
    </recommendedName>
</protein>
<accession>A0A382FUN4</accession>
<dbReference type="InterPro" id="IPR052698">
    <property type="entry name" value="MoCofactor_Util/Proc"/>
</dbReference>
<organism evidence="2">
    <name type="scientific">marine metagenome</name>
    <dbReference type="NCBI Taxonomy" id="408172"/>
    <lineage>
        <taxon>unclassified sequences</taxon>
        <taxon>metagenomes</taxon>
        <taxon>ecological metagenomes</taxon>
    </lineage>
</organism>
<evidence type="ECO:0000259" key="1">
    <source>
        <dbReference type="Pfam" id="PF13478"/>
    </source>
</evidence>
<sequence length="271" mass="29492">MMSVTEGGGAAALAVVVDSIDKNLDGRRLALIESTPGAELKIHGGLGSEALDEPVRKLMQDALQDPRSHDGLRRIETDAGALELYLEVKRAVQELIVVGAGHIAQPMAHLGALLGFKVTVLDDRPDFATRERFPEAEQLVAADFSNPFADVLIHSRSHILLVTRGHKYDYECLIRALKMDPPPAYIGMIGSRRRVRATYVQLLEEGIGHNLIDRIHAPVGLDIGAETPEEIAVAVAAELVMLRRGGTGLPLKDVERVAERFFSEDTVKGQT</sequence>
<reference evidence="2" key="1">
    <citation type="submission" date="2018-05" db="EMBL/GenBank/DDBJ databases">
        <authorList>
            <person name="Lanie J.A."/>
            <person name="Ng W.-L."/>
            <person name="Kazmierczak K.M."/>
            <person name="Andrzejewski T.M."/>
            <person name="Davidsen T.M."/>
            <person name="Wayne K.J."/>
            <person name="Tettelin H."/>
            <person name="Glass J.I."/>
            <person name="Rusch D."/>
            <person name="Podicherti R."/>
            <person name="Tsui H.-C.T."/>
            <person name="Winkler M.E."/>
        </authorList>
    </citation>
    <scope>NUCLEOTIDE SEQUENCE</scope>
</reference>
<dbReference type="EMBL" id="UINC01051749">
    <property type="protein sequence ID" value="SVB66275.1"/>
    <property type="molecule type" value="Genomic_DNA"/>
</dbReference>
<dbReference type="InterPro" id="IPR027051">
    <property type="entry name" value="XdhC_Rossmann_dom"/>
</dbReference>
<feature type="domain" description="XdhC Rossmann" evidence="1">
    <location>
        <begin position="95"/>
        <end position="239"/>
    </location>
</feature>
<dbReference type="PANTHER" id="PTHR30388:SF6">
    <property type="entry name" value="XANTHINE DEHYDROGENASE SUBUNIT A-RELATED"/>
    <property type="match status" value="1"/>
</dbReference>
<name>A0A382FUN4_9ZZZZ</name>
<proteinExistence type="predicted"/>
<dbReference type="AlphaFoldDB" id="A0A382FUN4"/>